<organism evidence="1 2">
    <name type="scientific">Halarchaeum grantii</name>
    <dbReference type="NCBI Taxonomy" id="1193105"/>
    <lineage>
        <taxon>Archaea</taxon>
        <taxon>Methanobacteriati</taxon>
        <taxon>Methanobacteriota</taxon>
        <taxon>Stenosarchaea group</taxon>
        <taxon>Halobacteria</taxon>
        <taxon>Halobacteriales</taxon>
        <taxon>Halobacteriaceae</taxon>
    </lineage>
</organism>
<evidence type="ECO:0008006" key="3">
    <source>
        <dbReference type="Google" id="ProtNLM"/>
    </source>
</evidence>
<protein>
    <recommendedName>
        <fullName evidence="3">MBL fold metallo-hydrolase</fullName>
    </recommendedName>
</protein>
<sequence length="182" mass="18932">MSDLLPVLKARWLADERAAALPVAGPPGTGDLLDGLLDVHDYLAGRVAVDARDHAPESFSLAGVDIEPYETAHSASMRSFAYRLGDALTVSGDTPADPGLAAFADGTTLVHDCAHPDGAGSDAHPTPAELGAALAGHDYPHVYLTHLYPAADARRESLLAAVRDRYDGAVSVAVDGERLDLG</sequence>
<evidence type="ECO:0000313" key="2">
    <source>
        <dbReference type="Proteomes" id="UP000628840"/>
    </source>
</evidence>
<dbReference type="Proteomes" id="UP000628840">
    <property type="component" value="Unassembled WGS sequence"/>
</dbReference>
<keyword evidence="2" id="KW-1185">Reference proteome</keyword>
<comment type="caution">
    <text evidence="1">The sequence shown here is derived from an EMBL/GenBank/DDBJ whole genome shotgun (WGS) entry which is preliminary data.</text>
</comment>
<dbReference type="InterPro" id="IPR036866">
    <property type="entry name" value="RibonucZ/Hydroxyglut_hydro"/>
</dbReference>
<gene>
    <name evidence="1" type="ORF">GCM10009037_04630</name>
</gene>
<reference evidence="1 2" key="1">
    <citation type="journal article" date="2019" name="Int. J. Syst. Evol. Microbiol.">
        <title>The Global Catalogue of Microorganisms (GCM) 10K type strain sequencing project: providing services to taxonomists for standard genome sequencing and annotation.</title>
        <authorList>
            <consortium name="The Broad Institute Genomics Platform"/>
            <consortium name="The Broad Institute Genome Sequencing Center for Infectious Disease"/>
            <person name="Wu L."/>
            <person name="Ma J."/>
        </authorList>
    </citation>
    <scope>NUCLEOTIDE SEQUENCE [LARGE SCALE GENOMIC DNA]</scope>
    <source>
        <strain evidence="1 2">JCM 19585</strain>
    </source>
</reference>
<name>A0A830F654_9EURY</name>
<proteinExistence type="predicted"/>
<dbReference type="Gene3D" id="3.60.15.10">
    <property type="entry name" value="Ribonuclease Z/Hydroxyacylglutathione hydrolase-like"/>
    <property type="match status" value="1"/>
</dbReference>
<accession>A0A830F654</accession>
<dbReference type="AlphaFoldDB" id="A0A830F654"/>
<evidence type="ECO:0000313" key="1">
    <source>
        <dbReference type="EMBL" id="GGL24187.1"/>
    </source>
</evidence>
<dbReference type="SUPFAM" id="SSF56281">
    <property type="entry name" value="Metallo-hydrolase/oxidoreductase"/>
    <property type="match status" value="1"/>
</dbReference>
<dbReference type="EMBL" id="BMPF01000001">
    <property type="protein sequence ID" value="GGL24187.1"/>
    <property type="molecule type" value="Genomic_DNA"/>
</dbReference>